<keyword evidence="5 7" id="KW-1133">Transmembrane helix</keyword>
<protein>
    <submittedName>
        <fullName evidence="10">ABC transporter ATP-binding protein</fullName>
    </submittedName>
</protein>
<keyword evidence="4 10" id="KW-0067">ATP-binding</keyword>
<dbReference type="Proteomes" id="UP001596250">
    <property type="component" value="Unassembled WGS sequence"/>
</dbReference>
<evidence type="ECO:0000256" key="2">
    <source>
        <dbReference type="ARBA" id="ARBA00022692"/>
    </source>
</evidence>
<dbReference type="Pfam" id="PF00664">
    <property type="entry name" value="ABC_membrane"/>
    <property type="match status" value="1"/>
</dbReference>
<evidence type="ECO:0000259" key="9">
    <source>
        <dbReference type="PROSITE" id="PS50929"/>
    </source>
</evidence>
<feature type="transmembrane region" description="Helical" evidence="7">
    <location>
        <begin position="67"/>
        <end position="92"/>
    </location>
</feature>
<evidence type="ECO:0000259" key="8">
    <source>
        <dbReference type="PROSITE" id="PS50893"/>
    </source>
</evidence>
<feature type="transmembrane region" description="Helical" evidence="7">
    <location>
        <begin position="142"/>
        <end position="162"/>
    </location>
</feature>
<dbReference type="InterPro" id="IPR039421">
    <property type="entry name" value="Type_1_exporter"/>
</dbReference>
<dbReference type="Pfam" id="PF00005">
    <property type="entry name" value="ABC_tran"/>
    <property type="match status" value="1"/>
</dbReference>
<comment type="subcellular location">
    <subcellularLocation>
        <location evidence="1">Cell membrane</location>
        <topology evidence="1">Multi-pass membrane protein</topology>
    </subcellularLocation>
</comment>
<evidence type="ECO:0000256" key="7">
    <source>
        <dbReference type="SAM" id="Phobius"/>
    </source>
</evidence>
<organism evidence="10 11">
    <name type="scientific">Marinicrinis lubricantis</name>
    <dbReference type="NCBI Taxonomy" id="2086470"/>
    <lineage>
        <taxon>Bacteria</taxon>
        <taxon>Bacillati</taxon>
        <taxon>Bacillota</taxon>
        <taxon>Bacilli</taxon>
        <taxon>Bacillales</taxon>
        <taxon>Paenibacillaceae</taxon>
    </lineage>
</organism>
<feature type="transmembrane region" description="Helical" evidence="7">
    <location>
        <begin position="283"/>
        <end position="304"/>
    </location>
</feature>
<reference evidence="11" key="1">
    <citation type="journal article" date="2019" name="Int. J. Syst. Evol. Microbiol.">
        <title>The Global Catalogue of Microorganisms (GCM) 10K type strain sequencing project: providing services to taxonomists for standard genome sequencing and annotation.</title>
        <authorList>
            <consortium name="The Broad Institute Genomics Platform"/>
            <consortium name="The Broad Institute Genome Sequencing Center for Infectious Disease"/>
            <person name="Wu L."/>
            <person name="Ma J."/>
        </authorList>
    </citation>
    <scope>NUCLEOTIDE SEQUENCE [LARGE SCALE GENOMIC DNA]</scope>
    <source>
        <strain evidence="11">CCM 8749</strain>
    </source>
</reference>
<name>A0ABW1IK94_9BACL</name>
<proteinExistence type="predicted"/>
<sequence>MTKTSNSPGFGFANILKLMRYMTFPKMLFSFALILSLLNTGASLIVPLFTRNLVDKLSLDSLEPSVIYFLIGAFIVQAVSSGLSHYMLSYVGQRMVAGLRSRLWEKVLSLPLSYFDQNRSGEPVSRITQDTSVVMNLVTQHLISFFTNIISIIGAVSILFFLDWQMTLIIVIVTPFALLIVQPLGRRMYRISKKTQQEMASLTSDLNQVVSEIRLVKASNAETKEKSNGIHRIEELFRFGRKEATVQAVLAPFMTLIMMAVMVIIIGYGGYRVASGALSAGDLVAFILYVFQIVVPFSQFASFFTQLQKVHGASERLIEMMNMSEEVKQEGREIPHSADRSILFDHVRFAYNGEEEEGVLKDITFTIPERKVTAIVGPSGSGKTTIFSLLERFYSPQEGTILYGGRSIADFSLKAWREQIGYVSQESPLLAGTIRENITYGLERSVALEEVEEAARMANAHEFIAQLPRGYDTEVGERGMKLSGGQRQRIAIARAILRNPRILLLDEATSSLDSASEHEVQKALQALMENRTTVVIAHRLSTIVGADQIIVLEYGKVTGAGTHDQLFATHSLYRELARKQFQTSGSFT</sequence>
<dbReference type="PANTHER" id="PTHR43394:SF1">
    <property type="entry name" value="ATP-BINDING CASSETTE SUB-FAMILY B MEMBER 10, MITOCHONDRIAL"/>
    <property type="match status" value="1"/>
</dbReference>
<comment type="caution">
    <text evidence="10">The sequence shown here is derived from an EMBL/GenBank/DDBJ whole genome shotgun (WGS) entry which is preliminary data.</text>
</comment>
<dbReference type="PROSITE" id="PS50893">
    <property type="entry name" value="ABC_TRANSPORTER_2"/>
    <property type="match status" value="1"/>
</dbReference>
<dbReference type="EMBL" id="JBHSQV010000027">
    <property type="protein sequence ID" value="MFC5985489.1"/>
    <property type="molecule type" value="Genomic_DNA"/>
</dbReference>
<dbReference type="PROSITE" id="PS00211">
    <property type="entry name" value="ABC_TRANSPORTER_1"/>
    <property type="match status" value="1"/>
</dbReference>
<dbReference type="PROSITE" id="PS50929">
    <property type="entry name" value="ABC_TM1F"/>
    <property type="match status" value="1"/>
</dbReference>
<dbReference type="GO" id="GO:0005524">
    <property type="term" value="F:ATP binding"/>
    <property type="evidence" value="ECO:0007669"/>
    <property type="project" value="UniProtKB-KW"/>
</dbReference>
<feature type="domain" description="ABC transmembrane type-1" evidence="9">
    <location>
        <begin position="31"/>
        <end position="309"/>
    </location>
</feature>
<evidence type="ECO:0000256" key="3">
    <source>
        <dbReference type="ARBA" id="ARBA00022741"/>
    </source>
</evidence>
<dbReference type="CDD" id="cd18551">
    <property type="entry name" value="ABC_6TM_LmrA_like"/>
    <property type="match status" value="1"/>
</dbReference>
<keyword evidence="11" id="KW-1185">Reference proteome</keyword>
<dbReference type="SUPFAM" id="SSF90123">
    <property type="entry name" value="ABC transporter transmembrane region"/>
    <property type="match status" value="1"/>
</dbReference>
<dbReference type="SUPFAM" id="SSF52540">
    <property type="entry name" value="P-loop containing nucleoside triphosphate hydrolases"/>
    <property type="match status" value="1"/>
</dbReference>
<dbReference type="InterPro" id="IPR003593">
    <property type="entry name" value="AAA+_ATPase"/>
</dbReference>
<gene>
    <name evidence="10" type="ORF">ACFPXP_03440</name>
</gene>
<keyword evidence="2 7" id="KW-0812">Transmembrane</keyword>
<keyword evidence="3" id="KW-0547">Nucleotide-binding</keyword>
<dbReference type="RefSeq" id="WP_379892376.1">
    <property type="nucleotide sequence ID" value="NZ_CBCSCT010000009.1"/>
</dbReference>
<dbReference type="InterPro" id="IPR036640">
    <property type="entry name" value="ABC1_TM_sf"/>
</dbReference>
<feature type="transmembrane region" description="Helical" evidence="7">
    <location>
        <begin position="248"/>
        <end position="271"/>
    </location>
</feature>
<dbReference type="PANTHER" id="PTHR43394">
    <property type="entry name" value="ATP-DEPENDENT PERMEASE MDL1, MITOCHONDRIAL"/>
    <property type="match status" value="1"/>
</dbReference>
<dbReference type="SMART" id="SM00382">
    <property type="entry name" value="AAA"/>
    <property type="match status" value="1"/>
</dbReference>
<evidence type="ECO:0000256" key="4">
    <source>
        <dbReference type="ARBA" id="ARBA00022840"/>
    </source>
</evidence>
<evidence type="ECO:0000313" key="11">
    <source>
        <dbReference type="Proteomes" id="UP001596250"/>
    </source>
</evidence>
<dbReference type="InterPro" id="IPR011527">
    <property type="entry name" value="ABC1_TM_dom"/>
</dbReference>
<dbReference type="Gene3D" id="3.40.50.300">
    <property type="entry name" value="P-loop containing nucleotide triphosphate hydrolases"/>
    <property type="match status" value="1"/>
</dbReference>
<accession>A0ABW1IK94</accession>
<keyword evidence="6 7" id="KW-0472">Membrane</keyword>
<dbReference type="Gene3D" id="1.20.1560.10">
    <property type="entry name" value="ABC transporter type 1, transmembrane domain"/>
    <property type="match status" value="1"/>
</dbReference>
<evidence type="ECO:0000256" key="1">
    <source>
        <dbReference type="ARBA" id="ARBA00004651"/>
    </source>
</evidence>
<feature type="transmembrane region" description="Helical" evidence="7">
    <location>
        <begin position="168"/>
        <end position="185"/>
    </location>
</feature>
<dbReference type="InterPro" id="IPR017871">
    <property type="entry name" value="ABC_transporter-like_CS"/>
</dbReference>
<feature type="domain" description="ABC transporter" evidence="8">
    <location>
        <begin position="342"/>
        <end position="579"/>
    </location>
</feature>
<evidence type="ECO:0000313" key="10">
    <source>
        <dbReference type="EMBL" id="MFC5985489.1"/>
    </source>
</evidence>
<dbReference type="InterPro" id="IPR003439">
    <property type="entry name" value="ABC_transporter-like_ATP-bd"/>
</dbReference>
<dbReference type="InterPro" id="IPR027417">
    <property type="entry name" value="P-loop_NTPase"/>
</dbReference>
<evidence type="ECO:0000256" key="6">
    <source>
        <dbReference type="ARBA" id="ARBA00023136"/>
    </source>
</evidence>
<evidence type="ECO:0000256" key="5">
    <source>
        <dbReference type="ARBA" id="ARBA00022989"/>
    </source>
</evidence>